<dbReference type="AlphaFoldDB" id="A0A2S3Z787"/>
<evidence type="ECO:0000313" key="2">
    <source>
        <dbReference type="Proteomes" id="UP000237104"/>
    </source>
</evidence>
<comment type="caution">
    <text evidence="1">The sequence shown here is derived from an EMBL/GenBank/DDBJ whole genome shotgun (WGS) entry which is preliminary data.</text>
</comment>
<dbReference type="RefSeq" id="WP_103431608.1">
    <property type="nucleotide sequence ID" value="NZ_PPXF01000058.1"/>
</dbReference>
<dbReference type="OrthoDB" id="5190586at2"/>
<protein>
    <submittedName>
        <fullName evidence="1">Uncharacterized protein</fullName>
    </submittedName>
</protein>
<sequence>MTQIVDAPQFMDTAVIIDKTVQVELSADGDPRAFVWDRFEHTVIGQPQAVFTRTRWWEHTGTPTRIDTELWRLDAAKGGEDQHRYDLRHDADGTWVLALDWG</sequence>
<dbReference type="Proteomes" id="UP000237104">
    <property type="component" value="Unassembled WGS sequence"/>
</dbReference>
<dbReference type="EMBL" id="PPXF01000058">
    <property type="protein sequence ID" value="POH61404.1"/>
    <property type="molecule type" value="Genomic_DNA"/>
</dbReference>
<reference evidence="1 2" key="1">
    <citation type="submission" date="2018-01" db="EMBL/GenBank/DDBJ databases">
        <title>Cryobacterium sp. nov., from glaciers in China.</title>
        <authorList>
            <person name="Liu Q."/>
            <person name="Xin Y.-H."/>
        </authorList>
    </citation>
    <scope>NUCLEOTIDE SEQUENCE [LARGE SCALE GENOMIC DNA]</scope>
    <source>
        <strain evidence="1 2">TMB1-8</strain>
    </source>
</reference>
<evidence type="ECO:0000313" key="1">
    <source>
        <dbReference type="EMBL" id="POH61404.1"/>
    </source>
</evidence>
<name>A0A2S3Z787_9MICO</name>
<gene>
    <name evidence="1" type="ORF">C3B59_12175</name>
</gene>
<proteinExistence type="predicted"/>
<accession>A0A2S3Z787</accession>
<organism evidence="1 2">
    <name type="scientific">Cryobacterium zongtaii</name>
    <dbReference type="NCBI Taxonomy" id="1259217"/>
    <lineage>
        <taxon>Bacteria</taxon>
        <taxon>Bacillati</taxon>
        <taxon>Actinomycetota</taxon>
        <taxon>Actinomycetes</taxon>
        <taxon>Micrococcales</taxon>
        <taxon>Microbacteriaceae</taxon>
        <taxon>Cryobacterium</taxon>
    </lineage>
</organism>